<dbReference type="Gene3D" id="2.60.40.790">
    <property type="match status" value="1"/>
</dbReference>
<evidence type="ECO:0000259" key="3">
    <source>
        <dbReference type="PROSITE" id="PS01031"/>
    </source>
</evidence>
<dbReference type="AlphaFoldDB" id="A0A0R1UA47"/>
<reference evidence="4 5" key="1">
    <citation type="journal article" date="2015" name="Genome Announc.">
        <title>Expanding the biotechnology potential of lactobacilli through comparative genomics of 213 strains and associated genera.</title>
        <authorList>
            <person name="Sun Z."/>
            <person name="Harris H.M."/>
            <person name="McCann A."/>
            <person name="Guo C."/>
            <person name="Argimon S."/>
            <person name="Zhang W."/>
            <person name="Yang X."/>
            <person name="Jeffery I.B."/>
            <person name="Cooney J.C."/>
            <person name="Kagawa T.F."/>
            <person name="Liu W."/>
            <person name="Song Y."/>
            <person name="Salvetti E."/>
            <person name="Wrobel A."/>
            <person name="Rasinkangas P."/>
            <person name="Parkhill J."/>
            <person name="Rea M.C."/>
            <person name="O'Sullivan O."/>
            <person name="Ritari J."/>
            <person name="Douillard F.P."/>
            <person name="Paul Ross R."/>
            <person name="Yang R."/>
            <person name="Briner A.E."/>
            <person name="Felis G.E."/>
            <person name="de Vos W.M."/>
            <person name="Barrangou R."/>
            <person name="Klaenhammer T.R."/>
            <person name="Caufield P.W."/>
            <person name="Cui Y."/>
            <person name="Zhang H."/>
            <person name="O'Toole P.W."/>
        </authorList>
    </citation>
    <scope>NUCLEOTIDE SEQUENCE [LARGE SCALE GENOMIC DNA]</scope>
    <source>
        <strain evidence="4 5">DSM 15946</strain>
    </source>
</reference>
<sequence>MMNGLQRRDNWMDNMFNWFDRGFEPETMLSGDSMRTDIAEDDHAYQVKIDMPGFAKDDLHLSYDQDVLTVTGHRDAQSEAKDNAGNLLHTERRYGQFSRQYRLPEVDRHQISAKYENGVLTVTLPKLAASDKADTTITID</sequence>
<dbReference type="CDD" id="cd06471">
    <property type="entry name" value="ACD_LpsHSP_like"/>
    <property type="match status" value="1"/>
</dbReference>
<dbReference type="PROSITE" id="PS01031">
    <property type="entry name" value="SHSP"/>
    <property type="match status" value="1"/>
</dbReference>
<dbReference type="RefSeq" id="WP_056954657.1">
    <property type="nucleotide sequence ID" value="NZ_AZFK01000038.1"/>
</dbReference>
<evidence type="ECO:0000313" key="4">
    <source>
        <dbReference type="EMBL" id="KRL90014.1"/>
    </source>
</evidence>
<dbReference type="InterPro" id="IPR002068">
    <property type="entry name" value="A-crystallin/Hsp20_dom"/>
</dbReference>
<comment type="similarity">
    <text evidence="1 2">Belongs to the small heat shock protein (HSP20) family.</text>
</comment>
<dbReference type="SUPFAM" id="SSF49764">
    <property type="entry name" value="HSP20-like chaperones"/>
    <property type="match status" value="1"/>
</dbReference>
<dbReference type="PATRIC" id="fig|1423760.3.peg.1534"/>
<organism evidence="4 5">
    <name type="scientific">Limosilactobacillus ingluviei DSM 15946</name>
    <dbReference type="NCBI Taxonomy" id="1423760"/>
    <lineage>
        <taxon>Bacteria</taxon>
        <taxon>Bacillati</taxon>
        <taxon>Bacillota</taxon>
        <taxon>Bacilli</taxon>
        <taxon>Lactobacillales</taxon>
        <taxon>Lactobacillaceae</taxon>
        <taxon>Limosilactobacillus</taxon>
    </lineage>
</organism>
<dbReference type="Pfam" id="PF00011">
    <property type="entry name" value="HSP20"/>
    <property type="match status" value="1"/>
</dbReference>
<feature type="domain" description="SHSP" evidence="3">
    <location>
        <begin position="27"/>
        <end position="140"/>
    </location>
</feature>
<evidence type="ECO:0000256" key="1">
    <source>
        <dbReference type="PROSITE-ProRule" id="PRU00285"/>
    </source>
</evidence>
<protein>
    <submittedName>
        <fullName evidence="4">Hsp20 alpha crystallin family protein</fullName>
    </submittedName>
</protein>
<accession>A0A0R1UA47</accession>
<proteinExistence type="inferred from homology"/>
<name>A0A0R1UA47_9LACO</name>
<dbReference type="InterPro" id="IPR008978">
    <property type="entry name" value="HSP20-like_chaperone"/>
</dbReference>
<gene>
    <name evidence="4" type="ORF">FC43_GL001463</name>
</gene>
<evidence type="ECO:0000256" key="2">
    <source>
        <dbReference type="RuleBase" id="RU003616"/>
    </source>
</evidence>
<dbReference type="InterPro" id="IPR031107">
    <property type="entry name" value="Small_HSP"/>
</dbReference>
<dbReference type="Proteomes" id="UP000050816">
    <property type="component" value="Unassembled WGS sequence"/>
</dbReference>
<dbReference type="EMBL" id="AZFK01000038">
    <property type="protein sequence ID" value="KRL90014.1"/>
    <property type="molecule type" value="Genomic_DNA"/>
</dbReference>
<comment type="caution">
    <text evidence="4">The sequence shown here is derived from an EMBL/GenBank/DDBJ whole genome shotgun (WGS) entry which is preliminary data.</text>
</comment>
<dbReference type="PANTHER" id="PTHR11527">
    <property type="entry name" value="HEAT-SHOCK PROTEIN 20 FAMILY MEMBER"/>
    <property type="match status" value="1"/>
</dbReference>
<evidence type="ECO:0000313" key="5">
    <source>
        <dbReference type="Proteomes" id="UP000050816"/>
    </source>
</evidence>